<dbReference type="EMBL" id="JBHRWR010000008">
    <property type="protein sequence ID" value="MFC3573551.1"/>
    <property type="molecule type" value="Genomic_DNA"/>
</dbReference>
<accession>A0ABV7SBH1</accession>
<dbReference type="RefSeq" id="WP_310763022.1">
    <property type="nucleotide sequence ID" value="NZ_JBHRWR010000008.1"/>
</dbReference>
<reference evidence="3" key="1">
    <citation type="journal article" date="2019" name="Int. J. Syst. Evol. Microbiol.">
        <title>The Global Catalogue of Microorganisms (GCM) 10K type strain sequencing project: providing services to taxonomists for standard genome sequencing and annotation.</title>
        <authorList>
            <consortium name="The Broad Institute Genomics Platform"/>
            <consortium name="The Broad Institute Genome Sequencing Center for Infectious Disease"/>
            <person name="Wu L."/>
            <person name="Ma J."/>
        </authorList>
    </citation>
    <scope>NUCLEOTIDE SEQUENCE [LARGE SCALE GENOMIC DNA]</scope>
    <source>
        <strain evidence="3">CGMCC 4.7035</strain>
    </source>
</reference>
<feature type="compositionally biased region" description="Basic and acidic residues" evidence="1">
    <location>
        <begin position="1"/>
        <end position="38"/>
    </location>
</feature>
<feature type="region of interest" description="Disordered" evidence="1">
    <location>
        <begin position="1"/>
        <end position="69"/>
    </location>
</feature>
<comment type="caution">
    <text evidence="2">The sequence shown here is derived from an EMBL/GenBank/DDBJ whole genome shotgun (WGS) entry which is preliminary data.</text>
</comment>
<organism evidence="2 3">
    <name type="scientific">Streptomyces yaanensis</name>
    <dbReference type="NCBI Taxonomy" id="1142239"/>
    <lineage>
        <taxon>Bacteria</taxon>
        <taxon>Bacillati</taxon>
        <taxon>Actinomycetota</taxon>
        <taxon>Actinomycetes</taxon>
        <taxon>Kitasatosporales</taxon>
        <taxon>Streptomycetaceae</taxon>
        <taxon>Streptomyces</taxon>
    </lineage>
</organism>
<sequence>MPRDIDDQVRRRDRDRDRGEITSDEIRDRDRRDPDKNGSEISDPATRREHPERRSSWDDDDEDMQEGYR</sequence>
<evidence type="ECO:0000313" key="2">
    <source>
        <dbReference type="EMBL" id="MFC3573551.1"/>
    </source>
</evidence>
<evidence type="ECO:0000313" key="3">
    <source>
        <dbReference type="Proteomes" id="UP001595701"/>
    </source>
</evidence>
<protein>
    <submittedName>
        <fullName evidence="2">Uncharacterized protein</fullName>
    </submittedName>
</protein>
<gene>
    <name evidence="2" type="ORF">ACFOZ0_09765</name>
</gene>
<keyword evidence="3" id="KW-1185">Reference proteome</keyword>
<evidence type="ECO:0000256" key="1">
    <source>
        <dbReference type="SAM" id="MobiDB-lite"/>
    </source>
</evidence>
<dbReference type="Proteomes" id="UP001595701">
    <property type="component" value="Unassembled WGS sequence"/>
</dbReference>
<proteinExistence type="predicted"/>
<feature type="compositionally biased region" description="Basic and acidic residues" evidence="1">
    <location>
        <begin position="45"/>
        <end position="57"/>
    </location>
</feature>
<name>A0ABV7SBH1_9ACTN</name>
<feature type="compositionally biased region" description="Acidic residues" evidence="1">
    <location>
        <begin position="58"/>
        <end position="69"/>
    </location>
</feature>